<dbReference type="EMBL" id="FQNC01000043">
    <property type="protein sequence ID" value="SGY47708.1"/>
    <property type="molecule type" value="Genomic_DNA"/>
</dbReference>
<evidence type="ECO:0000256" key="1">
    <source>
        <dbReference type="SAM" id="MobiDB-lite"/>
    </source>
</evidence>
<gene>
    <name evidence="2" type="primary">BQ5605_C001g00562</name>
    <name evidence="2" type="ORF">BQ5605_C001G00562</name>
</gene>
<dbReference type="AlphaFoldDB" id="A0A2X0MR48"/>
<evidence type="ECO:0000313" key="2">
    <source>
        <dbReference type="EMBL" id="SGY47708.1"/>
    </source>
</evidence>
<sequence>MAYVSSLQESNDSLVYPSSRPVGDQKGAGRNDRDFYGMVLERISGGRWRMQKSGTRMESV</sequence>
<feature type="compositionally biased region" description="Polar residues" evidence="1">
    <location>
        <begin position="1"/>
        <end position="13"/>
    </location>
</feature>
<keyword evidence="3" id="KW-1185">Reference proteome</keyword>
<dbReference type="Proteomes" id="UP000249464">
    <property type="component" value="Unassembled WGS sequence"/>
</dbReference>
<proteinExistence type="predicted"/>
<name>A0A2X0MR48_9BASI</name>
<protein>
    <submittedName>
        <fullName evidence="2">BQ5605_C001g00562 protein</fullName>
    </submittedName>
</protein>
<evidence type="ECO:0000313" key="3">
    <source>
        <dbReference type="Proteomes" id="UP000249464"/>
    </source>
</evidence>
<feature type="region of interest" description="Disordered" evidence="1">
    <location>
        <begin position="1"/>
        <end position="31"/>
    </location>
</feature>
<accession>A0A2X0MR48</accession>
<reference evidence="2 3" key="1">
    <citation type="submission" date="2016-11" db="EMBL/GenBank/DDBJ databases">
        <authorList>
            <person name="Jaros S."/>
            <person name="Januszkiewicz K."/>
            <person name="Wedrychowicz H."/>
        </authorList>
    </citation>
    <scope>NUCLEOTIDE SEQUENCE [LARGE SCALE GENOMIC DNA]</scope>
</reference>
<organism evidence="2 3">
    <name type="scientific">Microbotryum silenes-dioicae</name>
    <dbReference type="NCBI Taxonomy" id="796604"/>
    <lineage>
        <taxon>Eukaryota</taxon>
        <taxon>Fungi</taxon>
        <taxon>Dikarya</taxon>
        <taxon>Basidiomycota</taxon>
        <taxon>Pucciniomycotina</taxon>
        <taxon>Microbotryomycetes</taxon>
        <taxon>Microbotryales</taxon>
        <taxon>Microbotryaceae</taxon>
        <taxon>Microbotryum</taxon>
    </lineage>
</organism>